<dbReference type="AlphaFoldDB" id="S8A7C5"/>
<organism evidence="2 3">
    <name type="scientific">Dactylellina haptotyla (strain CBS 200.50)</name>
    <name type="common">Nematode-trapping fungus</name>
    <name type="synonym">Monacrosporium haptotylum</name>
    <dbReference type="NCBI Taxonomy" id="1284197"/>
    <lineage>
        <taxon>Eukaryota</taxon>
        <taxon>Fungi</taxon>
        <taxon>Dikarya</taxon>
        <taxon>Ascomycota</taxon>
        <taxon>Pezizomycotina</taxon>
        <taxon>Orbiliomycetes</taxon>
        <taxon>Orbiliales</taxon>
        <taxon>Orbiliaceae</taxon>
        <taxon>Dactylellina</taxon>
    </lineage>
</organism>
<evidence type="ECO:0000256" key="1">
    <source>
        <dbReference type="SAM" id="SignalP"/>
    </source>
</evidence>
<dbReference type="EMBL" id="AQGS01000522">
    <property type="protein sequence ID" value="EPS38880.1"/>
    <property type="molecule type" value="Genomic_DNA"/>
</dbReference>
<protein>
    <submittedName>
        <fullName evidence="2">Uncharacterized protein</fullName>
    </submittedName>
</protein>
<reference evidence="2 3" key="1">
    <citation type="journal article" date="2013" name="PLoS Genet.">
        <title>Genomic mechanisms accounting for the adaptation to parasitism in nematode-trapping fungi.</title>
        <authorList>
            <person name="Meerupati T."/>
            <person name="Andersson K.M."/>
            <person name="Friman E."/>
            <person name="Kumar D."/>
            <person name="Tunlid A."/>
            <person name="Ahren D."/>
        </authorList>
    </citation>
    <scope>NUCLEOTIDE SEQUENCE [LARGE SCALE GENOMIC DNA]</scope>
    <source>
        <strain evidence="2 3">CBS 200.50</strain>
    </source>
</reference>
<evidence type="ECO:0000313" key="3">
    <source>
        <dbReference type="Proteomes" id="UP000015100"/>
    </source>
</evidence>
<proteinExistence type="predicted"/>
<feature type="signal peptide" evidence="1">
    <location>
        <begin position="1"/>
        <end position="28"/>
    </location>
</feature>
<keyword evidence="1" id="KW-0732">Signal</keyword>
<accession>S8A7C5</accession>
<comment type="caution">
    <text evidence="2">The sequence shown here is derived from an EMBL/GenBank/DDBJ whole genome shotgun (WGS) entry which is preliminary data.</text>
</comment>
<dbReference type="HOGENOM" id="CLU_933901_0_0_1"/>
<reference evidence="3" key="2">
    <citation type="submission" date="2013-04" db="EMBL/GenBank/DDBJ databases">
        <title>Genomic mechanisms accounting for the adaptation to parasitism in nematode-trapping fungi.</title>
        <authorList>
            <person name="Ahren D.G."/>
        </authorList>
    </citation>
    <scope>NUCLEOTIDE SEQUENCE [LARGE SCALE GENOMIC DNA]</scope>
    <source>
        <strain evidence="3">CBS 200.50</strain>
    </source>
</reference>
<keyword evidence="3" id="KW-1185">Reference proteome</keyword>
<evidence type="ECO:0000313" key="2">
    <source>
        <dbReference type="EMBL" id="EPS38880.1"/>
    </source>
</evidence>
<gene>
    <name evidence="2" type="ORF">H072_7373</name>
</gene>
<sequence>MRLPSRRGGHSLTSIVCLYLLHSRCVNGEEILLSPAEYASIFTRYNTTYIEPIINARKSLYDLGQSIYRLAWYPGQPLIVKWDPDQTPTPTVYDRITAVVKGVELAKSALKLQCHISSDWREACTDITAILDTISSSLSSMLTQKVDTDAWFWSLSQTFEFENTNIWMFVRKITSPLTLYPNTAWTVMYLLGTLKNPKTGEYNIATEKPEARISILRSVMDTLENMISVPLQETRTLDEVVAHRELESRVGELNENFVGEFEEVFRMVKAYYKELEVIANSLEGLLVAVVNEYGERED</sequence>
<name>S8A7C5_DACHA</name>
<feature type="chain" id="PRO_5004560384" evidence="1">
    <location>
        <begin position="29"/>
        <end position="298"/>
    </location>
</feature>
<dbReference type="Proteomes" id="UP000015100">
    <property type="component" value="Unassembled WGS sequence"/>
</dbReference>